<dbReference type="EnsemblPlants" id="AET5Gv21187700.1">
    <property type="protein sequence ID" value="AET5Gv21187700.1"/>
    <property type="gene ID" value="AET5Gv21187700"/>
</dbReference>
<dbReference type="Gramene" id="AET5Gv21187700.1">
    <property type="protein sequence ID" value="AET5Gv21187700.1"/>
    <property type="gene ID" value="AET5Gv21187700"/>
</dbReference>
<sequence>LMASVPDEGRRWKVLAEFWAEFILFLAPSDNVDIHAEMLGAGGEFMTQLWALLNNAGILERPSVATSSAPST</sequence>
<reference evidence="1" key="4">
    <citation type="submission" date="2019-03" db="UniProtKB">
        <authorList>
            <consortium name="EnsemblPlants"/>
        </authorList>
    </citation>
    <scope>IDENTIFICATION</scope>
</reference>
<evidence type="ECO:0000313" key="1">
    <source>
        <dbReference type="EnsemblPlants" id="AET5Gv21187700.1"/>
    </source>
</evidence>
<reference evidence="1" key="3">
    <citation type="journal article" date="2017" name="Nature">
        <title>Genome sequence of the progenitor of the wheat D genome Aegilops tauschii.</title>
        <authorList>
            <person name="Luo M.C."/>
            <person name="Gu Y.Q."/>
            <person name="Puiu D."/>
            <person name="Wang H."/>
            <person name="Twardziok S.O."/>
            <person name="Deal K.R."/>
            <person name="Huo N."/>
            <person name="Zhu T."/>
            <person name="Wang L."/>
            <person name="Wang Y."/>
            <person name="McGuire P.E."/>
            <person name="Liu S."/>
            <person name="Long H."/>
            <person name="Ramasamy R.K."/>
            <person name="Rodriguez J.C."/>
            <person name="Van S.L."/>
            <person name="Yuan L."/>
            <person name="Wang Z."/>
            <person name="Xia Z."/>
            <person name="Xiao L."/>
            <person name="Anderson O.D."/>
            <person name="Ouyang S."/>
            <person name="Liang Y."/>
            <person name="Zimin A.V."/>
            <person name="Pertea G."/>
            <person name="Qi P."/>
            <person name="Bennetzen J.L."/>
            <person name="Dai X."/>
            <person name="Dawson M.W."/>
            <person name="Muller H.G."/>
            <person name="Kugler K."/>
            <person name="Rivarola-Duarte L."/>
            <person name="Spannagl M."/>
            <person name="Mayer K.F.X."/>
            <person name="Lu F.H."/>
            <person name="Bevan M.W."/>
            <person name="Leroy P."/>
            <person name="Li P."/>
            <person name="You F.M."/>
            <person name="Sun Q."/>
            <person name="Liu Z."/>
            <person name="Lyons E."/>
            <person name="Wicker T."/>
            <person name="Salzberg S.L."/>
            <person name="Devos K.M."/>
            <person name="Dvorak J."/>
        </authorList>
    </citation>
    <scope>NUCLEOTIDE SEQUENCE [LARGE SCALE GENOMIC DNA]</scope>
    <source>
        <strain evidence="1">cv. AL8/78</strain>
    </source>
</reference>
<evidence type="ECO:0000313" key="2">
    <source>
        <dbReference type="Proteomes" id="UP000015105"/>
    </source>
</evidence>
<keyword evidence="2" id="KW-1185">Reference proteome</keyword>
<organism evidence="1 2">
    <name type="scientific">Aegilops tauschii subsp. strangulata</name>
    <name type="common">Goatgrass</name>
    <dbReference type="NCBI Taxonomy" id="200361"/>
    <lineage>
        <taxon>Eukaryota</taxon>
        <taxon>Viridiplantae</taxon>
        <taxon>Streptophyta</taxon>
        <taxon>Embryophyta</taxon>
        <taxon>Tracheophyta</taxon>
        <taxon>Spermatophyta</taxon>
        <taxon>Magnoliopsida</taxon>
        <taxon>Liliopsida</taxon>
        <taxon>Poales</taxon>
        <taxon>Poaceae</taxon>
        <taxon>BOP clade</taxon>
        <taxon>Pooideae</taxon>
        <taxon>Triticodae</taxon>
        <taxon>Triticeae</taxon>
        <taxon>Triticinae</taxon>
        <taxon>Aegilops</taxon>
    </lineage>
</organism>
<dbReference type="InterPro" id="IPR007658">
    <property type="entry name" value="DUF594"/>
</dbReference>
<dbReference type="AlphaFoldDB" id="A0A453MHT7"/>
<reference evidence="1" key="5">
    <citation type="journal article" date="2021" name="G3 (Bethesda)">
        <title>Aegilops tauschii genome assembly Aet v5.0 features greater sequence contiguity and improved annotation.</title>
        <authorList>
            <person name="Wang L."/>
            <person name="Zhu T."/>
            <person name="Rodriguez J.C."/>
            <person name="Deal K.R."/>
            <person name="Dubcovsky J."/>
            <person name="McGuire P.E."/>
            <person name="Lux T."/>
            <person name="Spannagl M."/>
            <person name="Mayer K.F.X."/>
            <person name="Baldrich P."/>
            <person name="Meyers B.C."/>
            <person name="Huo N."/>
            <person name="Gu Y.Q."/>
            <person name="Zhou H."/>
            <person name="Devos K.M."/>
            <person name="Bennetzen J.L."/>
            <person name="Unver T."/>
            <person name="Budak H."/>
            <person name="Gulick P.J."/>
            <person name="Galiba G."/>
            <person name="Kalapos B."/>
            <person name="Nelson D.R."/>
            <person name="Li P."/>
            <person name="You F.M."/>
            <person name="Luo M.C."/>
            <person name="Dvorak J."/>
        </authorList>
    </citation>
    <scope>NUCLEOTIDE SEQUENCE [LARGE SCALE GENOMIC DNA]</scope>
    <source>
        <strain evidence="1">cv. AL8/78</strain>
    </source>
</reference>
<accession>A0A453MHT7</accession>
<name>A0A453MHT7_AEGTS</name>
<reference evidence="2" key="2">
    <citation type="journal article" date="2017" name="Nat. Plants">
        <title>The Aegilops tauschii genome reveals multiple impacts of transposons.</title>
        <authorList>
            <person name="Zhao G."/>
            <person name="Zou C."/>
            <person name="Li K."/>
            <person name="Wang K."/>
            <person name="Li T."/>
            <person name="Gao L."/>
            <person name="Zhang X."/>
            <person name="Wang H."/>
            <person name="Yang Z."/>
            <person name="Liu X."/>
            <person name="Jiang W."/>
            <person name="Mao L."/>
            <person name="Kong X."/>
            <person name="Jiao Y."/>
            <person name="Jia J."/>
        </authorList>
    </citation>
    <scope>NUCLEOTIDE SEQUENCE [LARGE SCALE GENOMIC DNA]</scope>
    <source>
        <strain evidence="2">cv. AL8/78</strain>
    </source>
</reference>
<dbReference type="Pfam" id="PF04578">
    <property type="entry name" value="DUF594"/>
    <property type="match status" value="1"/>
</dbReference>
<dbReference type="STRING" id="200361.A0A453MHT7"/>
<reference evidence="2" key="1">
    <citation type="journal article" date="2014" name="Science">
        <title>Ancient hybridizations among the ancestral genomes of bread wheat.</title>
        <authorList>
            <consortium name="International Wheat Genome Sequencing Consortium,"/>
            <person name="Marcussen T."/>
            <person name="Sandve S.R."/>
            <person name="Heier L."/>
            <person name="Spannagl M."/>
            <person name="Pfeifer M."/>
            <person name="Jakobsen K.S."/>
            <person name="Wulff B.B."/>
            <person name="Steuernagel B."/>
            <person name="Mayer K.F."/>
            <person name="Olsen O.A."/>
        </authorList>
    </citation>
    <scope>NUCLEOTIDE SEQUENCE [LARGE SCALE GENOMIC DNA]</scope>
    <source>
        <strain evidence="2">cv. AL8/78</strain>
    </source>
</reference>
<dbReference type="Proteomes" id="UP000015105">
    <property type="component" value="Chromosome 5D"/>
</dbReference>
<protein>
    <submittedName>
        <fullName evidence="1">Uncharacterized protein</fullName>
    </submittedName>
</protein>
<proteinExistence type="predicted"/>